<dbReference type="EMBL" id="CAMAPF010000059">
    <property type="protein sequence ID" value="CAH9087721.1"/>
    <property type="molecule type" value="Genomic_DNA"/>
</dbReference>
<gene>
    <name evidence="1" type="ORF">CEPIT_LOCUS10207</name>
</gene>
<dbReference type="PANTHER" id="PTHR33710:SF71">
    <property type="entry name" value="ENDONUCLEASE_EXONUCLEASE_PHOSPHATASE DOMAIN-CONTAINING PROTEIN"/>
    <property type="match status" value="1"/>
</dbReference>
<reference evidence="1" key="1">
    <citation type="submission" date="2022-07" db="EMBL/GenBank/DDBJ databases">
        <authorList>
            <person name="Macas J."/>
            <person name="Novak P."/>
            <person name="Neumann P."/>
        </authorList>
    </citation>
    <scope>NUCLEOTIDE SEQUENCE</scope>
</reference>
<protein>
    <submittedName>
        <fullName evidence="1">Uncharacterized protein</fullName>
    </submittedName>
</protein>
<comment type="caution">
    <text evidence="1">The sequence shown here is derived from an EMBL/GenBank/DDBJ whole genome shotgun (WGS) entry which is preliminary data.</text>
</comment>
<name>A0AAV0CX61_9ASTE</name>
<evidence type="ECO:0000313" key="2">
    <source>
        <dbReference type="Proteomes" id="UP001152523"/>
    </source>
</evidence>
<dbReference type="AlphaFoldDB" id="A0AAV0CX61"/>
<organism evidence="1 2">
    <name type="scientific">Cuscuta epithymum</name>
    <dbReference type="NCBI Taxonomy" id="186058"/>
    <lineage>
        <taxon>Eukaryota</taxon>
        <taxon>Viridiplantae</taxon>
        <taxon>Streptophyta</taxon>
        <taxon>Embryophyta</taxon>
        <taxon>Tracheophyta</taxon>
        <taxon>Spermatophyta</taxon>
        <taxon>Magnoliopsida</taxon>
        <taxon>eudicotyledons</taxon>
        <taxon>Gunneridae</taxon>
        <taxon>Pentapetalae</taxon>
        <taxon>asterids</taxon>
        <taxon>lamiids</taxon>
        <taxon>Solanales</taxon>
        <taxon>Convolvulaceae</taxon>
        <taxon>Cuscuteae</taxon>
        <taxon>Cuscuta</taxon>
        <taxon>Cuscuta subgen. Cuscuta</taxon>
    </lineage>
</organism>
<sequence>MISGFRNAVWGSRLVNFPFDGYQFTWERDRGTKHWVEEKLYRIPVNEGWLNIFGDACATSITGRNSNHLAIYLKFCQKEKTHKKTKFKFKNHWLKEKDCRNVVERAWSLCENQVLLERLQFCCMELGKWGNHLRRGFQRCIEGCKRRMARSRDRTDAAGLAEFARAEFAKVCYLDLLEK</sequence>
<dbReference type="Proteomes" id="UP001152523">
    <property type="component" value="Unassembled WGS sequence"/>
</dbReference>
<dbReference type="PANTHER" id="PTHR33710">
    <property type="entry name" value="BNAC02G09200D PROTEIN"/>
    <property type="match status" value="1"/>
</dbReference>
<proteinExistence type="predicted"/>
<accession>A0AAV0CX61</accession>
<keyword evidence="2" id="KW-1185">Reference proteome</keyword>
<evidence type="ECO:0000313" key="1">
    <source>
        <dbReference type="EMBL" id="CAH9087721.1"/>
    </source>
</evidence>